<dbReference type="EnsemblPlants" id="AET5Gv20977800.19">
    <property type="protein sequence ID" value="AET5Gv20977800.19"/>
    <property type="gene ID" value="AET5Gv20977800"/>
</dbReference>
<reference evidence="2" key="5">
    <citation type="journal article" date="2021" name="G3 (Bethesda)">
        <title>Aegilops tauschii genome assembly Aet v5.0 features greater sequence contiguity and improved annotation.</title>
        <authorList>
            <person name="Wang L."/>
            <person name="Zhu T."/>
            <person name="Rodriguez J.C."/>
            <person name="Deal K.R."/>
            <person name="Dubcovsky J."/>
            <person name="McGuire P.E."/>
            <person name="Lux T."/>
            <person name="Spannagl M."/>
            <person name="Mayer K.F.X."/>
            <person name="Baldrich P."/>
            <person name="Meyers B.C."/>
            <person name="Huo N."/>
            <person name="Gu Y.Q."/>
            <person name="Zhou H."/>
            <person name="Devos K.M."/>
            <person name="Bennetzen J.L."/>
            <person name="Unver T."/>
            <person name="Budak H."/>
            <person name="Gulick P.J."/>
            <person name="Galiba G."/>
            <person name="Kalapos B."/>
            <person name="Nelson D.R."/>
            <person name="Li P."/>
            <person name="You F.M."/>
            <person name="Luo M.C."/>
            <person name="Dvorak J."/>
        </authorList>
    </citation>
    <scope>NUCLEOTIDE SEQUENCE [LARGE SCALE GENOMIC DNA]</scope>
    <source>
        <strain evidence="2">cv. AL8/78</strain>
    </source>
</reference>
<reference evidence="3" key="1">
    <citation type="journal article" date="2014" name="Science">
        <title>Ancient hybridizations among the ancestral genomes of bread wheat.</title>
        <authorList>
            <consortium name="International Wheat Genome Sequencing Consortium,"/>
            <person name="Marcussen T."/>
            <person name="Sandve S.R."/>
            <person name="Heier L."/>
            <person name="Spannagl M."/>
            <person name="Pfeifer M."/>
            <person name="Jakobsen K.S."/>
            <person name="Wulff B.B."/>
            <person name="Steuernagel B."/>
            <person name="Mayer K.F."/>
            <person name="Olsen O.A."/>
        </authorList>
    </citation>
    <scope>NUCLEOTIDE SEQUENCE [LARGE SCALE GENOMIC DNA]</scope>
    <source>
        <strain evidence="3">cv. AL8/78</strain>
    </source>
</reference>
<reference evidence="2" key="4">
    <citation type="submission" date="2019-03" db="UniProtKB">
        <authorList>
            <consortium name="EnsemblPlants"/>
        </authorList>
    </citation>
    <scope>IDENTIFICATION</scope>
</reference>
<name>A0A453LY55_AEGTS</name>
<evidence type="ECO:0000313" key="3">
    <source>
        <dbReference type="Proteomes" id="UP000015105"/>
    </source>
</evidence>
<reference evidence="2" key="3">
    <citation type="journal article" date="2017" name="Nature">
        <title>Genome sequence of the progenitor of the wheat D genome Aegilops tauschii.</title>
        <authorList>
            <person name="Luo M.C."/>
            <person name="Gu Y.Q."/>
            <person name="Puiu D."/>
            <person name="Wang H."/>
            <person name="Twardziok S.O."/>
            <person name="Deal K.R."/>
            <person name="Huo N."/>
            <person name="Zhu T."/>
            <person name="Wang L."/>
            <person name="Wang Y."/>
            <person name="McGuire P.E."/>
            <person name="Liu S."/>
            <person name="Long H."/>
            <person name="Ramasamy R.K."/>
            <person name="Rodriguez J.C."/>
            <person name="Van S.L."/>
            <person name="Yuan L."/>
            <person name="Wang Z."/>
            <person name="Xia Z."/>
            <person name="Xiao L."/>
            <person name="Anderson O.D."/>
            <person name="Ouyang S."/>
            <person name="Liang Y."/>
            <person name="Zimin A.V."/>
            <person name="Pertea G."/>
            <person name="Qi P."/>
            <person name="Bennetzen J.L."/>
            <person name="Dai X."/>
            <person name="Dawson M.W."/>
            <person name="Muller H.G."/>
            <person name="Kugler K."/>
            <person name="Rivarola-Duarte L."/>
            <person name="Spannagl M."/>
            <person name="Mayer K.F.X."/>
            <person name="Lu F.H."/>
            <person name="Bevan M.W."/>
            <person name="Leroy P."/>
            <person name="Li P."/>
            <person name="You F.M."/>
            <person name="Sun Q."/>
            <person name="Liu Z."/>
            <person name="Lyons E."/>
            <person name="Wicker T."/>
            <person name="Salzberg S.L."/>
            <person name="Devos K.M."/>
            <person name="Dvorak J."/>
        </authorList>
    </citation>
    <scope>NUCLEOTIDE SEQUENCE [LARGE SCALE GENOMIC DNA]</scope>
    <source>
        <strain evidence="2">cv. AL8/78</strain>
    </source>
</reference>
<proteinExistence type="predicted"/>
<protein>
    <submittedName>
        <fullName evidence="2">Uncharacterized protein</fullName>
    </submittedName>
</protein>
<sequence>MEKKRFKFLLSNGQHPTNQIQGGRNRRGQNNHDIKPYSSLKPRGRTNSPGRHGAVRFAVPARKRCCVCAQSLRRYAYRQSSSRHPRSCGSQPGGGFCGDARVAVSVLLLPDVYGTQPSQVHAAVVTWSSWQRPDSDAAHRGLPGATGRWIVSPELSCLPQLVKCRIPWNLLLTCCYLGAFFWMKMTRFDRVFEQNNLSLLVLCRCFPEICTVCHLHASW</sequence>
<dbReference type="Gramene" id="AET5Gv20977800.19">
    <property type="protein sequence ID" value="AET5Gv20977800.19"/>
    <property type="gene ID" value="AET5Gv20977800"/>
</dbReference>
<evidence type="ECO:0000313" key="2">
    <source>
        <dbReference type="EnsemblPlants" id="AET5Gv20977800.19"/>
    </source>
</evidence>
<dbReference type="AlphaFoldDB" id="A0A453LY55"/>
<feature type="compositionally biased region" description="Polar residues" evidence="1">
    <location>
        <begin position="11"/>
        <end position="22"/>
    </location>
</feature>
<keyword evidence="3" id="KW-1185">Reference proteome</keyword>
<dbReference type="Proteomes" id="UP000015105">
    <property type="component" value="Chromosome 5D"/>
</dbReference>
<accession>A0A453LY55</accession>
<organism evidence="2 3">
    <name type="scientific">Aegilops tauschii subsp. strangulata</name>
    <name type="common">Goatgrass</name>
    <dbReference type="NCBI Taxonomy" id="200361"/>
    <lineage>
        <taxon>Eukaryota</taxon>
        <taxon>Viridiplantae</taxon>
        <taxon>Streptophyta</taxon>
        <taxon>Embryophyta</taxon>
        <taxon>Tracheophyta</taxon>
        <taxon>Spermatophyta</taxon>
        <taxon>Magnoliopsida</taxon>
        <taxon>Liliopsida</taxon>
        <taxon>Poales</taxon>
        <taxon>Poaceae</taxon>
        <taxon>BOP clade</taxon>
        <taxon>Pooideae</taxon>
        <taxon>Triticodae</taxon>
        <taxon>Triticeae</taxon>
        <taxon>Triticinae</taxon>
        <taxon>Aegilops</taxon>
    </lineage>
</organism>
<evidence type="ECO:0000256" key="1">
    <source>
        <dbReference type="SAM" id="MobiDB-lite"/>
    </source>
</evidence>
<reference evidence="3" key="2">
    <citation type="journal article" date="2017" name="Nat. Plants">
        <title>The Aegilops tauschii genome reveals multiple impacts of transposons.</title>
        <authorList>
            <person name="Zhao G."/>
            <person name="Zou C."/>
            <person name="Li K."/>
            <person name="Wang K."/>
            <person name="Li T."/>
            <person name="Gao L."/>
            <person name="Zhang X."/>
            <person name="Wang H."/>
            <person name="Yang Z."/>
            <person name="Liu X."/>
            <person name="Jiang W."/>
            <person name="Mao L."/>
            <person name="Kong X."/>
            <person name="Jiao Y."/>
            <person name="Jia J."/>
        </authorList>
    </citation>
    <scope>NUCLEOTIDE SEQUENCE [LARGE SCALE GENOMIC DNA]</scope>
    <source>
        <strain evidence="3">cv. AL8/78</strain>
    </source>
</reference>
<feature type="region of interest" description="Disordered" evidence="1">
    <location>
        <begin position="7"/>
        <end position="53"/>
    </location>
</feature>